<accession>A0ACC0CIJ3</accession>
<proteinExistence type="predicted"/>
<protein>
    <submittedName>
        <fullName evidence="1">RTA1-domain-containing protein</fullName>
    </submittedName>
</protein>
<comment type="caution">
    <text evidence="1">The sequence shown here is derived from an EMBL/GenBank/DDBJ whole genome shotgun (WGS) entry which is preliminary data.</text>
</comment>
<dbReference type="Proteomes" id="UP001497680">
    <property type="component" value="Unassembled WGS sequence"/>
</dbReference>
<gene>
    <name evidence="1" type="ORF">F4821DRAFT_274022</name>
</gene>
<keyword evidence="2" id="KW-1185">Reference proteome</keyword>
<organism evidence="1 2">
    <name type="scientific">Hypoxylon rubiginosum</name>
    <dbReference type="NCBI Taxonomy" id="110542"/>
    <lineage>
        <taxon>Eukaryota</taxon>
        <taxon>Fungi</taxon>
        <taxon>Dikarya</taxon>
        <taxon>Ascomycota</taxon>
        <taxon>Pezizomycotina</taxon>
        <taxon>Sordariomycetes</taxon>
        <taxon>Xylariomycetidae</taxon>
        <taxon>Xylariales</taxon>
        <taxon>Hypoxylaceae</taxon>
        <taxon>Hypoxylon</taxon>
    </lineage>
</organism>
<dbReference type="EMBL" id="MU394475">
    <property type="protein sequence ID" value="KAI6080167.1"/>
    <property type="molecule type" value="Genomic_DNA"/>
</dbReference>
<sequence length="281" mass="31345">MAELKPYRGNYYLWQYLPSTEAAGVFAALFILGTVYLVWKVIKTRAYFCIVFIIGGIFEIIGYCARAAAKDKTDVLMPYVIQSVLILIAPALFAASIYMVLGRVIRGVCAEFRSVIPVRWLTPIFVCGDVVSFVVQASGAGLMVTGDSVKTGENIILGGLIVQVIMFGLFVIVAGIFHSRIRQWPTAPFLAGRAKWEGIMVMLYTVSVFVFIRSIFRVIEYAMGQDGYLLKHEWTLYVFDATLMFGVVATFAYKFPGGLTASAVKDEETMEQEFTNRTYLV</sequence>
<evidence type="ECO:0000313" key="1">
    <source>
        <dbReference type="EMBL" id="KAI6080167.1"/>
    </source>
</evidence>
<name>A0ACC0CIJ3_9PEZI</name>
<evidence type="ECO:0000313" key="2">
    <source>
        <dbReference type="Proteomes" id="UP001497680"/>
    </source>
</evidence>
<reference evidence="1 2" key="1">
    <citation type="journal article" date="2022" name="New Phytol.">
        <title>Ecological generalism drives hyperdiversity of secondary metabolite gene clusters in xylarialean endophytes.</title>
        <authorList>
            <person name="Franco M.E.E."/>
            <person name="Wisecaver J.H."/>
            <person name="Arnold A.E."/>
            <person name="Ju Y.M."/>
            <person name="Slot J.C."/>
            <person name="Ahrendt S."/>
            <person name="Moore L.P."/>
            <person name="Eastman K.E."/>
            <person name="Scott K."/>
            <person name="Konkel Z."/>
            <person name="Mondo S.J."/>
            <person name="Kuo A."/>
            <person name="Hayes R.D."/>
            <person name="Haridas S."/>
            <person name="Andreopoulos B."/>
            <person name="Riley R."/>
            <person name="LaButti K."/>
            <person name="Pangilinan J."/>
            <person name="Lipzen A."/>
            <person name="Amirebrahimi M."/>
            <person name="Yan J."/>
            <person name="Adam C."/>
            <person name="Keymanesh K."/>
            <person name="Ng V."/>
            <person name="Louie K."/>
            <person name="Northen T."/>
            <person name="Drula E."/>
            <person name="Henrissat B."/>
            <person name="Hsieh H.M."/>
            <person name="Youens-Clark K."/>
            <person name="Lutzoni F."/>
            <person name="Miadlikowska J."/>
            <person name="Eastwood D.C."/>
            <person name="Hamelin R.C."/>
            <person name="Grigoriev I.V."/>
            <person name="U'Ren J.M."/>
        </authorList>
    </citation>
    <scope>NUCLEOTIDE SEQUENCE [LARGE SCALE GENOMIC DNA]</scope>
    <source>
        <strain evidence="1 2">ER1909</strain>
    </source>
</reference>